<accession>A0A9X1LS06</accession>
<dbReference type="RefSeq" id="WP_229382783.1">
    <property type="nucleotide sequence ID" value="NZ_JAGTTN010000001.1"/>
</dbReference>
<reference evidence="1" key="1">
    <citation type="submission" date="2021-04" db="EMBL/GenBank/DDBJ databases">
        <title>Microbacterium tenobrionis sp. nov. and Microbacterium allomyrinae sp. nov., isolated from larvae of Tenobrio molitor and Allomyrina dichotoma, respectively.</title>
        <authorList>
            <person name="Lee S.D."/>
        </authorList>
    </citation>
    <scope>NUCLEOTIDE SEQUENCE</scope>
    <source>
        <strain evidence="1">BWT-G7</strain>
    </source>
</reference>
<dbReference type="EMBL" id="JAGTTN010000001">
    <property type="protein sequence ID" value="MCC2030894.1"/>
    <property type="molecule type" value="Genomic_DNA"/>
</dbReference>
<evidence type="ECO:0000313" key="2">
    <source>
        <dbReference type="Proteomes" id="UP001139354"/>
    </source>
</evidence>
<proteinExistence type="predicted"/>
<dbReference type="AlphaFoldDB" id="A0A9X1LS06"/>
<dbReference type="Proteomes" id="UP001139354">
    <property type="component" value="Unassembled WGS sequence"/>
</dbReference>
<keyword evidence="2" id="KW-1185">Reference proteome</keyword>
<evidence type="ECO:0000313" key="1">
    <source>
        <dbReference type="EMBL" id="MCC2030894.1"/>
    </source>
</evidence>
<name>A0A9X1LS06_9MICO</name>
<protein>
    <submittedName>
        <fullName evidence="1">Uncharacterized protein</fullName>
    </submittedName>
</protein>
<sequence>MVQAAAIDVINYVESYWDETLTRALVSRITAWDDSELDRFYSGWPAQASEPSGLWADLPELRRGQVRPIVGAATSPSTELELAPLLLLYVESVLVDAGPLLPTWTLSSTRRHPVKDRWEILHNLGWLAAMRPLVIDGSVLFTNKVVGLHPSAFVPLMRTIDATKKADWKGTEFEGVSKSARRDQAYMLASAFAANVESARRRHGTLLALEAVEERLYRLSFGNRESVSARASRLAQLGRWSVPAFRGDASDLVAIRNSDRFAEWRSALSRGLDEISKLSDEVDGDTESRGILAEELAASFRGLEHETARSPVLRSLNVGWKGLAVGGVLGAAEGTLTGNAMGGLVTGAAALAGGVIDGYLQAAQKRADAKAVWDVVMSFRDWGGFTPPAMRARSRPE</sequence>
<comment type="caution">
    <text evidence="1">The sequence shown here is derived from an EMBL/GenBank/DDBJ whole genome shotgun (WGS) entry which is preliminary data.</text>
</comment>
<gene>
    <name evidence="1" type="ORF">KEC57_01705</name>
</gene>
<organism evidence="1 2">
    <name type="scientific">Microbacterium allomyrinae</name>
    <dbReference type="NCBI Taxonomy" id="2830666"/>
    <lineage>
        <taxon>Bacteria</taxon>
        <taxon>Bacillati</taxon>
        <taxon>Actinomycetota</taxon>
        <taxon>Actinomycetes</taxon>
        <taxon>Micrococcales</taxon>
        <taxon>Microbacteriaceae</taxon>
        <taxon>Microbacterium</taxon>
    </lineage>
</organism>